<name>A0A131Z6Q6_RHIAP</name>
<reference evidence="2" key="1">
    <citation type="journal article" date="2016" name="Ticks Tick Borne Dis.">
        <title>De novo assembly and annotation of the salivary gland transcriptome of Rhipicephalus appendiculatus male and female ticks during blood feeding.</title>
        <authorList>
            <person name="de Castro M.H."/>
            <person name="de Klerk D."/>
            <person name="Pienaar R."/>
            <person name="Latif A.A."/>
            <person name="Rees D.J."/>
            <person name="Mans B.J."/>
        </authorList>
    </citation>
    <scope>NUCLEOTIDE SEQUENCE</scope>
    <source>
        <tissue evidence="2">Salivary glands</tissue>
    </source>
</reference>
<dbReference type="AlphaFoldDB" id="A0A131Z6Q6"/>
<evidence type="ECO:0000313" key="2">
    <source>
        <dbReference type="EMBL" id="JAP86658.1"/>
    </source>
</evidence>
<feature type="chain" id="PRO_5007286817" evidence="1">
    <location>
        <begin position="27"/>
        <end position="106"/>
    </location>
</feature>
<keyword evidence="1" id="KW-0732">Signal</keyword>
<proteinExistence type="predicted"/>
<sequence>MSGAVSVLALCVVATLFIFDPWMACGQLVTVIKEVNVTDQGQCHYNGTYYPKGNFSTWIPKCYMALCKSARKVLKIIECDAKPVHGCPLPPVPQDGYPACCPEPVC</sequence>
<protein>
    <submittedName>
        <fullName evidence="2">8.9 kDa family member</fullName>
    </submittedName>
</protein>
<organism evidence="2">
    <name type="scientific">Rhipicephalus appendiculatus</name>
    <name type="common">Brown ear tick</name>
    <dbReference type="NCBI Taxonomy" id="34631"/>
    <lineage>
        <taxon>Eukaryota</taxon>
        <taxon>Metazoa</taxon>
        <taxon>Ecdysozoa</taxon>
        <taxon>Arthropoda</taxon>
        <taxon>Chelicerata</taxon>
        <taxon>Arachnida</taxon>
        <taxon>Acari</taxon>
        <taxon>Parasitiformes</taxon>
        <taxon>Ixodida</taxon>
        <taxon>Ixodoidea</taxon>
        <taxon>Ixodidae</taxon>
        <taxon>Rhipicephalinae</taxon>
        <taxon>Rhipicephalus</taxon>
        <taxon>Rhipicephalus</taxon>
    </lineage>
</organism>
<accession>A0A131Z6Q6</accession>
<evidence type="ECO:0000256" key="1">
    <source>
        <dbReference type="SAM" id="SignalP"/>
    </source>
</evidence>
<feature type="signal peptide" evidence="1">
    <location>
        <begin position="1"/>
        <end position="26"/>
    </location>
</feature>
<dbReference type="EMBL" id="GEDV01001899">
    <property type="protein sequence ID" value="JAP86658.1"/>
    <property type="molecule type" value="Transcribed_RNA"/>
</dbReference>